<dbReference type="Proteomes" id="UP000190831">
    <property type="component" value="Chromosome H"/>
</dbReference>
<dbReference type="PANTHER" id="PTHR12106:SF27">
    <property type="entry name" value="SORTILIN-RELATED RECEPTOR"/>
    <property type="match status" value="1"/>
</dbReference>
<dbReference type="SMART" id="SM00602">
    <property type="entry name" value="VPS10"/>
    <property type="match status" value="2"/>
</dbReference>
<dbReference type="InterPro" id="IPR006581">
    <property type="entry name" value="VPS10"/>
</dbReference>
<dbReference type="InterPro" id="IPR050310">
    <property type="entry name" value="VPS10-sortilin"/>
</dbReference>
<dbReference type="SUPFAM" id="SSF50939">
    <property type="entry name" value="Sialidases"/>
    <property type="match status" value="1"/>
</dbReference>
<feature type="transmembrane region" description="Helical" evidence="10">
    <location>
        <begin position="1367"/>
        <end position="1388"/>
    </location>
</feature>
<evidence type="ECO:0000256" key="7">
    <source>
        <dbReference type="ARBA" id="ARBA00023136"/>
    </source>
</evidence>
<evidence type="ECO:0000259" key="12">
    <source>
        <dbReference type="SMART" id="SM00602"/>
    </source>
</evidence>
<evidence type="ECO:0000256" key="1">
    <source>
        <dbReference type="ARBA" id="ARBA00004393"/>
    </source>
</evidence>
<dbReference type="GO" id="GO:0005829">
    <property type="term" value="C:cytosol"/>
    <property type="evidence" value="ECO:0007669"/>
    <property type="project" value="GOC"/>
</dbReference>
<keyword evidence="3 10" id="KW-0812">Transmembrane</keyword>
<dbReference type="STRING" id="4955.A0A1G4MKD2"/>
<keyword evidence="6 10" id="KW-1133">Transmembrane helix</keyword>
<dbReference type="Gene3D" id="3.30.60.270">
    <property type="match status" value="1"/>
</dbReference>
<keyword evidence="4 11" id="KW-0732">Signal</keyword>
<dbReference type="Gene3D" id="2.130.10.10">
    <property type="entry name" value="YVTN repeat-like/Quinoprotein amine dehydrogenase"/>
    <property type="match status" value="3"/>
</dbReference>
<evidence type="ECO:0000256" key="11">
    <source>
        <dbReference type="SAM" id="SignalP"/>
    </source>
</evidence>
<dbReference type="Pfam" id="PF15902">
    <property type="entry name" value="Sortilin-Vps10"/>
    <property type="match status" value="2"/>
</dbReference>
<dbReference type="FunFam" id="3.30.60.270:FF:000005">
    <property type="entry name" value="Sortilin"/>
    <property type="match status" value="1"/>
</dbReference>
<evidence type="ECO:0000256" key="10">
    <source>
        <dbReference type="SAM" id="Phobius"/>
    </source>
</evidence>
<feature type="compositionally biased region" description="Acidic residues" evidence="9">
    <location>
        <begin position="1500"/>
        <end position="1510"/>
    </location>
</feature>
<evidence type="ECO:0000313" key="13">
    <source>
        <dbReference type="EMBL" id="SCW04358.1"/>
    </source>
</evidence>
<name>A0A1G4MKD2_LACFM</name>
<dbReference type="PANTHER" id="PTHR12106">
    <property type="entry name" value="SORTILIN RELATED"/>
    <property type="match status" value="1"/>
</dbReference>
<evidence type="ECO:0000256" key="3">
    <source>
        <dbReference type="ARBA" id="ARBA00022692"/>
    </source>
</evidence>
<evidence type="ECO:0000256" key="9">
    <source>
        <dbReference type="SAM" id="MobiDB-lite"/>
    </source>
</evidence>
<gene>
    <name evidence="13" type="ORF">LAFE_0H11782G</name>
</gene>
<dbReference type="InterPro" id="IPR031777">
    <property type="entry name" value="Sortilin_C"/>
</dbReference>
<reference evidence="13 14" key="1">
    <citation type="submission" date="2016-03" db="EMBL/GenBank/DDBJ databases">
        <authorList>
            <person name="Devillers H."/>
        </authorList>
    </citation>
    <scope>NUCLEOTIDE SEQUENCE [LARGE SCALE GENOMIC DNA]</scope>
    <source>
        <strain evidence="13">CBS 6772</strain>
    </source>
</reference>
<feature type="domain" description="VPS10" evidence="12">
    <location>
        <begin position="45"/>
        <end position="696"/>
    </location>
</feature>
<comment type="similarity">
    <text evidence="2">Belongs to the VPS10-related sortilin family.</text>
</comment>
<feature type="signal peptide" evidence="11">
    <location>
        <begin position="1"/>
        <end position="22"/>
    </location>
</feature>
<protein>
    <submittedName>
        <fullName evidence="13">LAFE_0H11782g1_1</fullName>
    </submittedName>
</protein>
<organism evidence="13 14">
    <name type="scientific">Lachancea fermentati</name>
    <name type="common">Zygosaccharomyces fermentati</name>
    <dbReference type="NCBI Taxonomy" id="4955"/>
    <lineage>
        <taxon>Eukaryota</taxon>
        <taxon>Fungi</taxon>
        <taxon>Dikarya</taxon>
        <taxon>Ascomycota</taxon>
        <taxon>Saccharomycotina</taxon>
        <taxon>Saccharomycetes</taxon>
        <taxon>Saccharomycetales</taxon>
        <taxon>Saccharomycetaceae</taxon>
        <taxon>Lachancea</taxon>
    </lineage>
</organism>
<dbReference type="GO" id="GO:0006896">
    <property type="term" value="P:Golgi to vacuole transport"/>
    <property type="evidence" value="ECO:0007669"/>
    <property type="project" value="TreeGrafter"/>
</dbReference>
<dbReference type="GO" id="GO:0006895">
    <property type="term" value="P:Golgi to endosome transport"/>
    <property type="evidence" value="ECO:0007669"/>
    <property type="project" value="TreeGrafter"/>
</dbReference>
<dbReference type="SUPFAM" id="SSF110296">
    <property type="entry name" value="Oligoxyloglucan reducing end-specific cellobiohydrolase"/>
    <property type="match status" value="2"/>
</dbReference>
<dbReference type="OrthoDB" id="443634at2759"/>
<dbReference type="InterPro" id="IPR036278">
    <property type="entry name" value="Sialidase_sf"/>
</dbReference>
<proteinExistence type="inferred from homology"/>
<dbReference type="EMBL" id="LT598491">
    <property type="protein sequence ID" value="SCW04358.1"/>
    <property type="molecule type" value="Genomic_DNA"/>
</dbReference>
<dbReference type="CDD" id="cd15482">
    <property type="entry name" value="Sialidase_non-viral"/>
    <property type="match status" value="2"/>
</dbReference>
<evidence type="ECO:0000313" key="14">
    <source>
        <dbReference type="Proteomes" id="UP000190831"/>
    </source>
</evidence>
<evidence type="ECO:0000256" key="2">
    <source>
        <dbReference type="ARBA" id="ARBA00008251"/>
    </source>
</evidence>
<feature type="region of interest" description="Disordered" evidence="9">
    <location>
        <begin position="1490"/>
        <end position="1532"/>
    </location>
</feature>
<comment type="subcellular location">
    <subcellularLocation>
        <location evidence="1">Golgi apparatus</location>
        <location evidence="1">trans-Golgi network membrane</location>
        <topology evidence="1">Single-pass type I membrane protein</topology>
    </subcellularLocation>
</comment>
<dbReference type="GO" id="GO:0016020">
    <property type="term" value="C:membrane"/>
    <property type="evidence" value="ECO:0007669"/>
    <property type="project" value="InterPro"/>
</dbReference>
<feature type="chain" id="PRO_5009237388" evidence="11">
    <location>
        <begin position="23"/>
        <end position="1532"/>
    </location>
</feature>
<keyword evidence="7 10" id="KW-0472">Membrane</keyword>
<sequence length="1532" mass="171938">MKSSMRWTTKLALVWLLQLVTAQWKPEVTKQKSGMSYMLQPFDDSPVILREENSKLSRSSDSGKTWEPIDSIKGNTSYFEVDRNYPSKRAFVYTRSSGMIYVTDDQAETWSEISLPWGDDLPDENEGFSFCDVKTHPQFEGDVIVSCNVCRNKSHSCEQKVFLSKNGKEFNDLDLPKPEKSSKNDYSFVDCEFFREYKESQLGGDHEVVCISRTMVNRHGSMFFEASSIVTTNDYGKTTSTVHNFEGMTPTDLRIVGDYCVITTIEDKFNSESVRRLWVSRDGKNFDEAYFPSQLRSDLVIQSLGGSKEKVVASVSSPDKGDFGGVDLLLSDSTGLKFTPMSSLLSDDVGYYFLQSVDELEGTVLSTFNAFVSAGPFSKAVLKSRISFDDGQSWSYLKVDDPNNEYSCDVSDPETCSVRTFWFNFASSSQIVGSPTTAGILALTGVVGGEYDYTWDNQQTFISRDGGATWRKILDFSATVAFGDLGNIIVAAPYDSNSDGDPASEFYYSLDQGETWSEYEFDEEMYIHEVTPTSLDGSGLTFIISGTQVNDNVNWEDREGFIYTIDFSSAFESKKCSNDEMEDWYLNDGKCLKGAKRKFRRRKQDAKCLVRELYENAKIIEETCPCDEEDYECAPEFVPDGSGNCLLDHTLLSRSGACSTRKSHVKLAPKQLERGNLCNKPLKINEVDVSCTGNNDKGATGDVSVVENELDFKMTFYQYFDTIGDETVIALSDKHDVYLSHDNGQNFRQLRIDDTIIEVMFNPYFNSSAYLFGKSGKLYITNDRARSFSSVELPDARQLGFPLSFHAKDSETFIFYGGQGCKSLYDDACHAVAFITRDGGSNFEELAQGAYSCEFVGSTYEHPSDDNMIMCAIKDKETNKRSLVTSNDFFKNNRKVVFDEIVGYVSTGEYTIIAVPRGSDELRAYVTIDGEEFAEAVFPADLSIKQQAYTVLGSQQGAIFFHLTTESSRDKEFGALMKSNSNGTSFVVLERAVNRGPRGYVDFEKLQGLEGIVLVNVVSNAEGIKDGSEDSKRLKSKITFNEGADWQYIYPPSKNSEGKNYACKSKSLEDCSLNLHGFTERKDIRDTYSSGSALGYMIGVGNVGEYLLPYEDCSTFMSTDGGITWKEVKNSPYQWEYGDHGSIIVLVPDSKKTDAVTYSTDSGKTWKDFKFTEEEVFVDDIVTVPQDSAMRFMMVATSPNVKGQKTKTFTLDFSGCFNRQCVLDFENERNDDYDYAPIANPGSECLFGHQAEYLKKINDDCYNGAAPLKEMVRIVKNCSCTRNDFECDYNFYKAKDGTCKLVEGLDPSEPSDICKKTDAIEYFNPTGYRKVPMSTCVKGLELDKATVPKACPGKEKQFNEKYKVNRISLVFIIGVPLFIFVFATWFVYDRGIRRNGGFARFGEIRLGDDELIEENQTDRAVNSIVKFGVFAFTGMSAVAQFFNRQRKRAVEGLRSIFSRNRNGPSYSSLTHDQFLDEADELLNGHDEDASDLASFMNDDTSFDVDTEEDSGTPAHEPYSDHVDEAHDSAPEN</sequence>
<feature type="compositionally biased region" description="Basic and acidic residues" evidence="9">
    <location>
        <begin position="1517"/>
        <end position="1532"/>
    </location>
</feature>
<evidence type="ECO:0000256" key="6">
    <source>
        <dbReference type="ARBA" id="ARBA00022989"/>
    </source>
</evidence>
<accession>A0A1G4MKD2</accession>
<dbReference type="OMA" id="ECDYNYY"/>
<keyword evidence="14" id="KW-1185">Reference proteome</keyword>
<evidence type="ECO:0000256" key="5">
    <source>
        <dbReference type="ARBA" id="ARBA00022737"/>
    </source>
</evidence>
<keyword evidence="8" id="KW-0325">Glycoprotein</keyword>
<dbReference type="InterPro" id="IPR031778">
    <property type="entry name" value="Sortilin_N"/>
</dbReference>
<dbReference type="Pfam" id="PF15901">
    <property type="entry name" value="Sortilin_C"/>
    <property type="match status" value="2"/>
</dbReference>
<dbReference type="GO" id="GO:0006623">
    <property type="term" value="P:protein targeting to vacuole"/>
    <property type="evidence" value="ECO:0007669"/>
    <property type="project" value="TreeGrafter"/>
</dbReference>
<dbReference type="Gene3D" id="2.120.10.10">
    <property type="match status" value="1"/>
</dbReference>
<keyword evidence="5" id="KW-0677">Repeat</keyword>
<dbReference type="GO" id="GO:0005794">
    <property type="term" value="C:Golgi apparatus"/>
    <property type="evidence" value="ECO:0007669"/>
    <property type="project" value="UniProtKB-SubCell"/>
</dbReference>
<feature type="domain" description="VPS10" evidence="12">
    <location>
        <begin position="726"/>
        <end position="1356"/>
    </location>
</feature>
<evidence type="ECO:0000256" key="8">
    <source>
        <dbReference type="ARBA" id="ARBA00023180"/>
    </source>
</evidence>
<dbReference type="FunFam" id="2.130.10.10:FF:000998">
    <property type="entry name" value="VPS10 homolog 2"/>
    <property type="match status" value="1"/>
</dbReference>
<dbReference type="InterPro" id="IPR015943">
    <property type="entry name" value="WD40/YVTN_repeat-like_dom_sf"/>
</dbReference>
<evidence type="ECO:0000256" key="4">
    <source>
        <dbReference type="ARBA" id="ARBA00022729"/>
    </source>
</evidence>
<dbReference type="Gene3D" id="2.10.70.80">
    <property type="match status" value="1"/>
</dbReference>